<dbReference type="EMBL" id="MU157832">
    <property type="protein sequence ID" value="KAF9532220.1"/>
    <property type="molecule type" value="Genomic_DNA"/>
</dbReference>
<dbReference type="Proteomes" id="UP000807306">
    <property type="component" value="Unassembled WGS sequence"/>
</dbReference>
<dbReference type="InterPro" id="IPR036322">
    <property type="entry name" value="WD40_repeat_dom_sf"/>
</dbReference>
<reference evidence="1" key="1">
    <citation type="submission" date="2020-11" db="EMBL/GenBank/DDBJ databases">
        <authorList>
            <consortium name="DOE Joint Genome Institute"/>
            <person name="Ahrendt S."/>
            <person name="Riley R."/>
            <person name="Andreopoulos W."/>
            <person name="Labutti K."/>
            <person name="Pangilinan J."/>
            <person name="Ruiz-Duenas F.J."/>
            <person name="Barrasa J.M."/>
            <person name="Sanchez-Garcia M."/>
            <person name="Camarero S."/>
            <person name="Miyauchi S."/>
            <person name="Serrano A."/>
            <person name="Linde D."/>
            <person name="Babiker R."/>
            <person name="Drula E."/>
            <person name="Ayuso-Fernandez I."/>
            <person name="Pacheco R."/>
            <person name="Padilla G."/>
            <person name="Ferreira P."/>
            <person name="Barriuso J."/>
            <person name="Kellner H."/>
            <person name="Castanera R."/>
            <person name="Alfaro M."/>
            <person name="Ramirez L."/>
            <person name="Pisabarro A.G."/>
            <person name="Kuo A."/>
            <person name="Tritt A."/>
            <person name="Lipzen A."/>
            <person name="He G."/>
            <person name="Yan M."/>
            <person name="Ng V."/>
            <person name="Cullen D."/>
            <person name="Martin F."/>
            <person name="Rosso M.-N."/>
            <person name="Henrissat B."/>
            <person name="Hibbett D."/>
            <person name="Martinez A.T."/>
            <person name="Grigoriev I.V."/>
        </authorList>
    </citation>
    <scope>NUCLEOTIDE SEQUENCE</scope>
    <source>
        <strain evidence="1">CBS 506.95</strain>
    </source>
</reference>
<dbReference type="SMART" id="SM00320">
    <property type="entry name" value="WD40"/>
    <property type="match status" value="2"/>
</dbReference>
<dbReference type="Pfam" id="PF00400">
    <property type="entry name" value="WD40"/>
    <property type="match status" value="1"/>
</dbReference>
<dbReference type="Gene3D" id="2.130.10.10">
    <property type="entry name" value="YVTN repeat-like/Quinoprotein amine dehydrogenase"/>
    <property type="match status" value="2"/>
</dbReference>
<protein>
    <submittedName>
        <fullName evidence="1">WD40-repeat-containing domain protein</fullName>
    </submittedName>
</protein>
<evidence type="ECO:0000313" key="1">
    <source>
        <dbReference type="EMBL" id="KAF9532220.1"/>
    </source>
</evidence>
<dbReference type="InterPro" id="IPR001680">
    <property type="entry name" value="WD40_rpt"/>
</dbReference>
<organism evidence="1 2">
    <name type="scientific">Crepidotus variabilis</name>
    <dbReference type="NCBI Taxonomy" id="179855"/>
    <lineage>
        <taxon>Eukaryota</taxon>
        <taxon>Fungi</taxon>
        <taxon>Dikarya</taxon>
        <taxon>Basidiomycota</taxon>
        <taxon>Agaricomycotina</taxon>
        <taxon>Agaricomycetes</taxon>
        <taxon>Agaricomycetidae</taxon>
        <taxon>Agaricales</taxon>
        <taxon>Agaricineae</taxon>
        <taxon>Crepidotaceae</taxon>
        <taxon>Crepidotus</taxon>
    </lineage>
</organism>
<comment type="caution">
    <text evidence="1">The sequence shown here is derived from an EMBL/GenBank/DDBJ whole genome shotgun (WGS) entry which is preliminary data.</text>
</comment>
<evidence type="ECO:0000313" key="2">
    <source>
        <dbReference type="Proteomes" id="UP000807306"/>
    </source>
</evidence>
<dbReference type="PANTHER" id="PTHR45296">
    <property type="entry name" value="TRANSDUCIN/WD40 REPEAT-LIKE SUPERFAMILY PROTEIN"/>
    <property type="match status" value="1"/>
</dbReference>
<dbReference type="InterPro" id="IPR015943">
    <property type="entry name" value="WD40/YVTN_repeat-like_dom_sf"/>
</dbReference>
<keyword evidence="2" id="KW-1185">Reference proteome</keyword>
<proteinExistence type="predicted"/>
<dbReference type="AlphaFoldDB" id="A0A9P6JU70"/>
<gene>
    <name evidence="1" type="ORF">CPB83DRAFT_847451</name>
</gene>
<accession>A0A9P6JU70</accession>
<dbReference type="PANTHER" id="PTHR45296:SF1">
    <property type="entry name" value="TRANSDUCIN_WD40 REPEAT-LIKE SUPERFAMILY PROTEIN"/>
    <property type="match status" value="1"/>
</dbReference>
<dbReference type="SUPFAM" id="SSF50978">
    <property type="entry name" value="WD40 repeat-like"/>
    <property type="match status" value="1"/>
</dbReference>
<name>A0A9P6JU70_9AGAR</name>
<dbReference type="OrthoDB" id="2161379at2759"/>
<sequence length="361" mass="39004">MVESAKKQYVLLRTLHTPAQISCLAFGHAGHLFVGSSDATLRVYDMSTLKVLKGICGLEGEVSSIVCLKRPGSDLRDAWIAHGQKVSKFKLDSPKMIQDTGDALSNLKVTDELDDVVNELALNGNKSHLAFTLDSGVIGIIALADCSIQKLTIKHDGICGSVGFIPDRPRELVSGGYDTYLIHQDFVQGKESSRRQIDAHVEEGGMGLSPPFITSMTLSSASVIAAGTADGRLLLGFGAERGFSAQTKKAKKWDGLDPQNSLLIKIAEGPIVALTFAEPRRLITSTLMGVITHFNLIYDQAKGSVVLQQTFRNESVGLVKVNTLLADDKRLVVGGFDSDGKGVLQIWKQDPSFHIQEVRST</sequence>